<proteinExistence type="predicted"/>
<dbReference type="AlphaFoldDB" id="A0A6H0RX16"/>
<evidence type="ECO:0000313" key="2">
    <source>
        <dbReference type="EMBL" id="QIV79500.1"/>
    </source>
</evidence>
<geneLocation type="plasmid" evidence="2 3">
    <name>unnamed1</name>
</geneLocation>
<keyword evidence="1" id="KW-0472">Membrane</keyword>
<dbReference type="KEGG" id="mfre:EXE63_00145"/>
<protein>
    <submittedName>
        <fullName evidence="2">Uncharacterized protein</fullName>
    </submittedName>
</protein>
<keyword evidence="1" id="KW-0812">Transmembrane</keyword>
<accession>A0A6H0RX16</accession>
<keyword evidence="2" id="KW-0614">Plasmid</keyword>
<name>A0A6H0RX16_9MYCO</name>
<sequence length="106" mass="10980">MRTDRAQDRERAAMLSIAAVSAMIIGYLLVFTVLRDPNMTDKLMNGAAPPGTDVAGIRASAVGGFIAVLGGWAAAVGTRRVIPILLALLASVPFAPLALFALALAF</sequence>
<feature type="transmembrane region" description="Helical" evidence="1">
    <location>
        <begin position="54"/>
        <end position="75"/>
    </location>
</feature>
<gene>
    <name evidence="2" type="ORF">EXE63_00145</name>
</gene>
<evidence type="ECO:0000313" key="3">
    <source>
        <dbReference type="Proteomes" id="UP000501849"/>
    </source>
</evidence>
<organism evidence="2 3">
    <name type="scientific">Mycolicibacterium frederiksbergense</name>
    <dbReference type="NCBI Taxonomy" id="117567"/>
    <lineage>
        <taxon>Bacteria</taxon>
        <taxon>Bacillati</taxon>
        <taxon>Actinomycetota</taxon>
        <taxon>Actinomycetes</taxon>
        <taxon>Mycobacteriales</taxon>
        <taxon>Mycobacteriaceae</taxon>
        <taxon>Mycolicibacterium</taxon>
    </lineage>
</organism>
<feature type="transmembrane region" description="Helical" evidence="1">
    <location>
        <begin position="82"/>
        <end position="105"/>
    </location>
</feature>
<keyword evidence="3" id="KW-1185">Reference proteome</keyword>
<keyword evidence="1" id="KW-1133">Transmembrane helix</keyword>
<dbReference type="EMBL" id="CP038797">
    <property type="protein sequence ID" value="QIV79500.1"/>
    <property type="molecule type" value="Genomic_DNA"/>
</dbReference>
<evidence type="ECO:0000256" key="1">
    <source>
        <dbReference type="SAM" id="Phobius"/>
    </source>
</evidence>
<reference evidence="2 3" key="1">
    <citation type="submission" date="2019-04" db="EMBL/GenBank/DDBJ databases">
        <title>Draft, Whole-Genome Sequence of the Anthracene-degrading Mycobacterium frederiksbergense LB501T, Isolated from a Polycyclic Aromatic Hydrocarbon (PAH)-Contaminated Soil.</title>
        <authorList>
            <person name="Augelletti F."/>
        </authorList>
    </citation>
    <scope>NUCLEOTIDE SEQUENCE [LARGE SCALE GENOMIC DNA]</scope>
    <source>
        <strain evidence="2 3">LB 501T</strain>
        <plasmid evidence="2 3">unnamed1</plasmid>
    </source>
</reference>
<feature type="transmembrane region" description="Helical" evidence="1">
    <location>
        <begin position="12"/>
        <end position="34"/>
    </location>
</feature>
<dbReference type="RefSeq" id="WP_168140292.1">
    <property type="nucleotide sequence ID" value="NZ_CP038797.1"/>
</dbReference>
<dbReference type="Proteomes" id="UP000501849">
    <property type="component" value="Plasmid unnamed1"/>
</dbReference>